<evidence type="ECO:0000256" key="1">
    <source>
        <dbReference type="SAM" id="MobiDB-lite"/>
    </source>
</evidence>
<evidence type="ECO:0000259" key="3">
    <source>
        <dbReference type="Pfam" id="PF13360"/>
    </source>
</evidence>
<dbReference type="Gene3D" id="2.130.10.10">
    <property type="entry name" value="YVTN repeat-like/Quinoprotein amine dehydrogenase"/>
    <property type="match status" value="1"/>
</dbReference>
<dbReference type="InterPro" id="IPR011043">
    <property type="entry name" value="Gal_Oxase/kelch_b-propeller"/>
</dbReference>
<dbReference type="InterPro" id="IPR011042">
    <property type="entry name" value="6-blade_b-propeller_TolB-like"/>
</dbReference>
<evidence type="ECO:0000313" key="5">
    <source>
        <dbReference type="Proteomes" id="UP001479606"/>
    </source>
</evidence>
<dbReference type="PANTHER" id="PTHR35580:SF1">
    <property type="entry name" value="PHYTASE-LIKE DOMAIN-CONTAINING PROTEIN"/>
    <property type="match status" value="1"/>
</dbReference>
<dbReference type="PANTHER" id="PTHR35580">
    <property type="entry name" value="CELL SURFACE GLYCOPROTEIN (S-LAYER PROTEIN)-LIKE PROTEIN"/>
    <property type="match status" value="1"/>
</dbReference>
<dbReference type="Proteomes" id="UP001479606">
    <property type="component" value="Unassembled WGS sequence"/>
</dbReference>
<dbReference type="Gene3D" id="2.120.10.30">
    <property type="entry name" value="TolB, C-terminal domain"/>
    <property type="match status" value="1"/>
</dbReference>
<dbReference type="SUPFAM" id="SSF50965">
    <property type="entry name" value="Galactose oxidase, central domain"/>
    <property type="match status" value="1"/>
</dbReference>
<feature type="chain" id="PRO_5047457228" evidence="2">
    <location>
        <begin position="25"/>
        <end position="610"/>
    </location>
</feature>
<dbReference type="InterPro" id="IPR002372">
    <property type="entry name" value="PQQ_rpt_dom"/>
</dbReference>
<keyword evidence="2" id="KW-0732">Signal</keyword>
<keyword evidence="5" id="KW-1185">Reference proteome</keyword>
<dbReference type="InterPro" id="IPR026444">
    <property type="entry name" value="Secre_tail"/>
</dbReference>
<feature type="region of interest" description="Disordered" evidence="1">
    <location>
        <begin position="47"/>
        <end position="67"/>
    </location>
</feature>
<proteinExistence type="predicted"/>
<feature type="domain" description="Pyrrolo-quinoline quinone repeat" evidence="3">
    <location>
        <begin position="113"/>
        <end position="301"/>
    </location>
</feature>
<dbReference type="InterPro" id="IPR052918">
    <property type="entry name" value="Motility_Chemotaxis_Reg"/>
</dbReference>
<evidence type="ECO:0000313" key="4">
    <source>
        <dbReference type="EMBL" id="MEL5996109.1"/>
    </source>
</evidence>
<dbReference type="EMBL" id="JBCEVZ010000057">
    <property type="protein sequence ID" value="MEL5996109.1"/>
    <property type="molecule type" value="Genomic_DNA"/>
</dbReference>
<organism evidence="4 5">
    <name type="scientific">Hymenobacter segetis</name>
    <dbReference type="NCBI Taxonomy" id="2025509"/>
    <lineage>
        <taxon>Bacteria</taxon>
        <taxon>Pseudomonadati</taxon>
        <taxon>Bacteroidota</taxon>
        <taxon>Cytophagia</taxon>
        <taxon>Cytophagales</taxon>
        <taxon>Hymenobacteraceae</taxon>
        <taxon>Hymenobacter</taxon>
    </lineage>
</organism>
<protein>
    <submittedName>
        <fullName evidence="4">PQQ-binding-like beta-propeller repeat protein</fullName>
    </submittedName>
</protein>
<accession>A0ABU9M1C2</accession>
<comment type="caution">
    <text evidence="4">The sequence shown here is derived from an EMBL/GenBank/DDBJ whole genome shotgun (WGS) entry which is preliminary data.</text>
</comment>
<dbReference type="RefSeq" id="WP_342300343.1">
    <property type="nucleotide sequence ID" value="NZ_JBCEVZ010000057.1"/>
</dbReference>
<feature type="signal peptide" evidence="2">
    <location>
        <begin position="1"/>
        <end position="24"/>
    </location>
</feature>
<reference evidence="4 5" key="1">
    <citation type="journal article" date="2018" name="Arch. Microbiol.">
        <title>Hymenobacter segetis sp. nov., isolated from soil.</title>
        <authorList>
            <person name="Ten L.N."/>
            <person name="Lim S.J."/>
            <person name="Kim B.O."/>
            <person name="Kang I.K."/>
            <person name="Jung H.Y."/>
        </authorList>
    </citation>
    <scope>NUCLEOTIDE SEQUENCE [LARGE SCALE GENOMIC DNA]</scope>
    <source>
        <strain evidence="4 5">S7-3-11</strain>
    </source>
</reference>
<dbReference type="Pfam" id="PF13360">
    <property type="entry name" value="PQQ_2"/>
    <property type="match status" value="1"/>
</dbReference>
<feature type="region of interest" description="Disordered" evidence="1">
    <location>
        <begin position="505"/>
        <end position="524"/>
    </location>
</feature>
<feature type="compositionally biased region" description="Polar residues" evidence="1">
    <location>
        <begin position="50"/>
        <end position="62"/>
    </location>
</feature>
<name>A0ABU9M1C2_9BACT</name>
<dbReference type="InterPro" id="IPR015943">
    <property type="entry name" value="WD40/YVTN_repeat-like_dom_sf"/>
</dbReference>
<evidence type="ECO:0000256" key="2">
    <source>
        <dbReference type="SAM" id="SignalP"/>
    </source>
</evidence>
<gene>
    <name evidence="4" type="ORF">AAFH49_17975</name>
</gene>
<dbReference type="NCBIfam" id="TIGR04183">
    <property type="entry name" value="Por_Secre_tail"/>
    <property type="match status" value="1"/>
</dbReference>
<sequence>MRRICTRCLLAATGLLLLALPGHAQSQAGLLPPTGLALMGATAIPGLQAPHQQPAPTSSGPLANSGRPGGAVTEAWVARYNGLDYFTDEGEKVVVDRAGDVYVTGRSFSNSGSDYGTIKYDGRTGRQLWAARYSDPGYSDPTYGNDYPTGLALDASGALYVTGYSFNGTNYDYVTIKYNQRTGAQVWLARYDGSASFNDLATAVAVDAAGTPYVTGYSSTSGSGLIDYVTIKYDPRTGLPLWVASYNGPNNTDDYAYALAISSNNDVYVSGSSYGPTAFDYATVKYDGHTGSQRWASRYNGPASFGEDRVTSLSLDAAGNAFVTGYSYNGQNYDFATVKYDRRTGQQRWVTRFNGPANADDMPAQMVVDAAGDAYVAGTSFNAANRDYATVKYDGRTGQQRWISRYNGPGNSLDGATGVALDAAGQVYVTGYSSNSDFTLDYATLQYDPRTGRQIWAARYNGLGNRDDVARALAVSPGGNVYVTGSSYSGSSSGDDFVTVKYESRRGHGHDHDDDDDDQNRTTPSLALEAYPNPAATATAIRFRLPAAGPVQVQVYNQFGTLVATLQAPAPTDDAWQTLPLPTDNLPNGVYLCRLLHDNQVEQVRLQVQH</sequence>